<gene>
    <name evidence="5" type="ORF">A1O1_08736</name>
</gene>
<keyword evidence="2" id="KW-0396">Initiation factor</keyword>
<organism evidence="5 6">
    <name type="scientific">Capronia coronata CBS 617.96</name>
    <dbReference type="NCBI Taxonomy" id="1182541"/>
    <lineage>
        <taxon>Eukaryota</taxon>
        <taxon>Fungi</taxon>
        <taxon>Dikarya</taxon>
        <taxon>Ascomycota</taxon>
        <taxon>Pezizomycotina</taxon>
        <taxon>Eurotiomycetes</taxon>
        <taxon>Chaetothyriomycetidae</taxon>
        <taxon>Chaetothyriales</taxon>
        <taxon>Herpotrichiellaceae</taxon>
        <taxon>Capronia</taxon>
    </lineage>
</organism>
<dbReference type="GO" id="GO:0005739">
    <property type="term" value="C:mitochondrion"/>
    <property type="evidence" value="ECO:0007669"/>
    <property type="project" value="TreeGrafter"/>
</dbReference>
<sequence>MQRLSVLLRPLLRATAPAGKPAISRFQARHFGTSPSYFAADHRRGAGKLQIVTIDDKLAQFPLDEKIDTHQVRVKTPDGKISSPVDLRRVLNSLDRTTSHVLQLSKPGEHDLAIVQVVQRSDLIKQIKDKEAAQRRVQHAQKEKRPKQIEVNWAISNNDLQLKLKQMEDFLRKGKKVEILLASKRRQRKASTEEAETLLKTLKEKIQEVGAVEIAPMEGALLRQATMSVKMP</sequence>
<evidence type="ECO:0000313" key="6">
    <source>
        <dbReference type="Proteomes" id="UP000019484"/>
    </source>
</evidence>
<dbReference type="PANTHER" id="PTHR10938">
    <property type="entry name" value="TRANSLATION INITIATION FACTOR IF-3"/>
    <property type="match status" value="1"/>
</dbReference>
<accession>W9XG48</accession>
<dbReference type="GO" id="GO:0032790">
    <property type="term" value="P:ribosome disassembly"/>
    <property type="evidence" value="ECO:0007669"/>
    <property type="project" value="TreeGrafter"/>
</dbReference>
<dbReference type="eggNOG" id="ENOG502QWD8">
    <property type="taxonomic scope" value="Eukaryota"/>
</dbReference>
<dbReference type="OrthoDB" id="21573at2759"/>
<dbReference type="SUPFAM" id="SSF55200">
    <property type="entry name" value="Translation initiation factor IF3, C-terminal domain"/>
    <property type="match status" value="1"/>
</dbReference>
<dbReference type="EMBL" id="AMWN01000009">
    <property type="protein sequence ID" value="EXJ79472.1"/>
    <property type="molecule type" value="Genomic_DNA"/>
</dbReference>
<keyword evidence="3" id="KW-0648">Protein biosynthesis</keyword>
<dbReference type="GO" id="GO:0043022">
    <property type="term" value="F:ribosome binding"/>
    <property type="evidence" value="ECO:0007669"/>
    <property type="project" value="TreeGrafter"/>
</dbReference>
<feature type="domain" description="Translation initiation factor 3 C-terminal" evidence="4">
    <location>
        <begin position="147"/>
        <end position="217"/>
    </location>
</feature>
<evidence type="ECO:0000256" key="2">
    <source>
        <dbReference type="ARBA" id="ARBA00022540"/>
    </source>
</evidence>
<evidence type="ECO:0000259" key="4">
    <source>
        <dbReference type="Pfam" id="PF00707"/>
    </source>
</evidence>
<dbReference type="PANTHER" id="PTHR10938:SF0">
    <property type="entry name" value="TRANSLATION INITIATION FACTOR IF-3, MITOCHONDRIAL"/>
    <property type="match status" value="1"/>
</dbReference>
<keyword evidence="6" id="KW-1185">Reference proteome</keyword>
<dbReference type="RefSeq" id="XP_007727784.1">
    <property type="nucleotide sequence ID" value="XM_007729594.1"/>
</dbReference>
<comment type="caution">
    <text evidence="5">The sequence shown here is derived from an EMBL/GenBank/DDBJ whole genome shotgun (WGS) entry which is preliminary data.</text>
</comment>
<dbReference type="GeneID" id="19163583"/>
<evidence type="ECO:0000256" key="1">
    <source>
        <dbReference type="ARBA" id="ARBA00005439"/>
    </source>
</evidence>
<dbReference type="Gene3D" id="3.30.110.10">
    <property type="entry name" value="Translation initiation factor 3 (IF-3), C-terminal domain"/>
    <property type="match status" value="1"/>
</dbReference>
<proteinExistence type="inferred from homology"/>
<protein>
    <recommendedName>
        <fullName evidence="4">Translation initiation factor 3 C-terminal domain-containing protein</fullName>
    </recommendedName>
</protein>
<reference evidence="5 6" key="1">
    <citation type="submission" date="2013-03" db="EMBL/GenBank/DDBJ databases">
        <title>The Genome Sequence of Capronia coronata CBS 617.96.</title>
        <authorList>
            <consortium name="The Broad Institute Genomics Platform"/>
            <person name="Cuomo C."/>
            <person name="de Hoog S."/>
            <person name="Gorbushina A."/>
            <person name="Walker B."/>
            <person name="Young S.K."/>
            <person name="Zeng Q."/>
            <person name="Gargeya S."/>
            <person name="Fitzgerald M."/>
            <person name="Haas B."/>
            <person name="Abouelleil A."/>
            <person name="Allen A.W."/>
            <person name="Alvarado L."/>
            <person name="Arachchi H.M."/>
            <person name="Berlin A.M."/>
            <person name="Chapman S.B."/>
            <person name="Gainer-Dewar J."/>
            <person name="Goldberg J."/>
            <person name="Griggs A."/>
            <person name="Gujja S."/>
            <person name="Hansen M."/>
            <person name="Howarth C."/>
            <person name="Imamovic A."/>
            <person name="Ireland A."/>
            <person name="Larimer J."/>
            <person name="McCowan C."/>
            <person name="Murphy C."/>
            <person name="Pearson M."/>
            <person name="Poon T.W."/>
            <person name="Priest M."/>
            <person name="Roberts A."/>
            <person name="Saif S."/>
            <person name="Shea T."/>
            <person name="Sisk P."/>
            <person name="Sykes S."/>
            <person name="Wortman J."/>
            <person name="Nusbaum C."/>
            <person name="Birren B."/>
        </authorList>
    </citation>
    <scope>NUCLEOTIDE SEQUENCE [LARGE SCALE GENOMIC DNA]</scope>
    <source>
        <strain evidence="5 6">CBS 617.96</strain>
    </source>
</reference>
<evidence type="ECO:0000256" key="3">
    <source>
        <dbReference type="ARBA" id="ARBA00022917"/>
    </source>
</evidence>
<dbReference type="GO" id="GO:0003743">
    <property type="term" value="F:translation initiation factor activity"/>
    <property type="evidence" value="ECO:0007669"/>
    <property type="project" value="UniProtKB-KW"/>
</dbReference>
<comment type="similarity">
    <text evidence="1">Belongs to the IF-3 family.</text>
</comment>
<dbReference type="InterPro" id="IPR036788">
    <property type="entry name" value="T_IF-3_C_sf"/>
</dbReference>
<dbReference type="InterPro" id="IPR019815">
    <property type="entry name" value="Translation_initiation_fac_3_C"/>
</dbReference>
<dbReference type="STRING" id="1182541.W9XG48"/>
<dbReference type="Pfam" id="PF00707">
    <property type="entry name" value="IF3_C"/>
    <property type="match status" value="1"/>
</dbReference>
<evidence type="ECO:0000313" key="5">
    <source>
        <dbReference type="EMBL" id="EXJ79472.1"/>
    </source>
</evidence>
<dbReference type="InterPro" id="IPR001288">
    <property type="entry name" value="Translation_initiation_fac_3"/>
</dbReference>
<dbReference type="AlphaFoldDB" id="W9XG48"/>
<dbReference type="Proteomes" id="UP000019484">
    <property type="component" value="Unassembled WGS sequence"/>
</dbReference>
<dbReference type="GO" id="GO:0070124">
    <property type="term" value="P:mitochondrial translational initiation"/>
    <property type="evidence" value="ECO:0007669"/>
    <property type="project" value="TreeGrafter"/>
</dbReference>
<dbReference type="HOGENOM" id="CLU_062478_1_1_1"/>
<name>W9XG48_9EURO</name>